<reference evidence="1 2" key="1">
    <citation type="journal article" date="2017" name="Front. Genet.">
        <title>Draft sequencing of the heterozygous diploid genome of Satsuma (Citrus unshiu Marc.) using a hybrid assembly approach.</title>
        <authorList>
            <person name="Shimizu T."/>
            <person name="Tanizawa Y."/>
            <person name="Mochizuki T."/>
            <person name="Nagasaki H."/>
            <person name="Yoshioka T."/>
            <person name="Toyoda A."/>
            <person name="Fujiyama A."/>
            <person name="Kaminuma E."/>
            <person name="Nakamura Y."/>
        </authorList>
    </citation>
    <scope>NUCLEOTIDE SEQUENCE [LARGE SCALE GENOMIC DNA]</scope>
    <source>
        <strain evidence="2">cv. Miyagawa wase</strain>
    </source>
</reference>
<evidence type="ECO:0000313" key="2">
    <source>
        <dbReference type="Proteomes" id="UP000236630"/>
    </source>
</evidence>
<gene>
    <name evidence="1" type="ORF">CUMW_223110</name>
</gene>
<dbReference type="AlphaFoldDB" id="A0A2H5QEU9"/>
<protein>
    <submittedName>
        <fullName evidence="1">Uncharacterized protein</fullName>
    </submittedName>
</protein>
<sequence>MICLPIQHNHIKTWNQLLRNITDESGQRLASGVTKAVDLQIVRDQELDRLSWRLLFQRLGFRLRLRKKGGHADRTSDPFEE</sequence>
<dbReference type="Proteomes" id="UP000236630">
    <property type="component" value="Unassembled WGS sequence"/>
</dbReference>
<comment type="caution">
    <text evidence="1">The sequence shown here is derived from an EMBL/GenBank/DDBJ whole genome shotgun (WGS) entry which is preliminary data.</text>
</comment>
<accession>A0A2H5QEU9</accession>
<organism evidence="1 2">
    <name type="scientific">Citrus unshiu</name>
    <name type="common">Satsuma mandarin</name>
    <name type="synonym">Citrus nobilis var. unshiu</name>
    <dbReference type="NCBI Taxonomy" id="55188"/>
    <lineage>
        <taxon>Eukaryota</taxon>
        <taxon>Viridiplantae</taxon>
        <taxon>Streptophyta</taxon>
        <taxon>Embryophyta</taxon>
        <taxon>Tracheophyta</taxon>
        <taxon>Spermatophyta</taxon>
        <taxon>Magnoliopsida</taxon>
        <taxon>eudicotyledons</taxon>
        <taxon>Gunneridae</taxon>
        <taxon>Pentapetalae</taxon>
        <taxon>rosids</taxon>
        <taxon>malvids</taxon>
        <taxon>Sapindales</taxon>
        <taxon>Rutaceae</taxon>
        <taxon>Aurantioideae</taxon>
        <taxon>Citrus</taxon>
    </lineage>
</organism>
<evidence type="ECO:0000313" key="1">
    <source>
        <dbReference type="EMBL" id="GAY63122.1"/>
    </source>
</evidence>
<dbReference type="EMBL" id="BDQV01000336">
    <property type="protein sequence ID" value="GAY63122.1"/>
    <property type="molecule type" value="Genomic_DNA"/>
</dbReference>
<proteinExistence type="predicted"/>
<name>A0A2H5QEU9_CITUN</name>
<keyword evidence="2" id="KW-1185">Reference proteome</keyword>